<dbReference type="AlphaFoldDB" id="A0AA43KC67"/>
<comment type="caution">
    <text evidence="2">The sequence shown here is derived from an EMBL/GenBank/DDBJ whole genome shotgun (WGS) entry which is preliminary data.</text>
</comment>
<proteinExistence type="predicted"/>
<feature type="domain" description="Methyltransferase FkbM" evidence="1">
    <location>
        <begin position="23"/>
        <end position="207"/>
    </location>
</feature>
<organism evidence="2 3">
    <name type="scientific">Chrysosporum bergii ANA360D</name>
    <dbReference type="NCBI Taxonomy" id="617107"/>
    <lineage>
        <taxon>Bacteria</taxon>
        <taxon>Bacillati</taxon>
        <taxon>Cyanobacteriota</taxon>
        <taxon>Cyanophyceae</taxon>
        <taxon>Nostocales</taxon>
        <taxon>Nodulariaceae</taxon>
        <taxon>Chrysosporum</taxon>
    </lineage>
</organism>
<keyword evidence="3" id="KW-1185">Reference proteome</keyword>
<dbReference type="EMBL" id="JANQDH010000063">
    <property type="protein sequence ID" value="MDH6060735.1"/>
    <property type="molecule type" value="Genomic_DNA"/>
</dbReference>
<dbReference type="InterPro" id="IPR029063">
    <property type="entry name" value="SAM-dependent_MTases_sf"/>
</dbReference>
<dbReference type="Proteomes" id="UP001159387">
    <property type="component" value="Unassembled WGS sequence"/>
</dbReference>
<dbReference type="GO" id="GO:0008168">
    <property type="term" value="F:methyltransferase activity"/>
    <property type="evidence" value="ECO:0007669"/>
    <property type="project" value="UniProtKB-KW"/>
</dbReference>
<evidence type="ECO:0000313" key="2">
    <source>
        <dbReference type="EMBL" id="MDH6060735.1"/>
    </source>
</evidence>
<dbReference type="SUPFAM" id="SSF53335">
    <property type="entry name" value="S-adenosyl-L-methionine-dependent methyltransferases"/>
    <property type="match status" value="1"/>
</dbReference>
<protein>
    <submittedName>
        <fullName evidence="2">FkbM family methyltransferase</fullName>
    </submittedName>
</protein>
<dbReference type="RefSeq" id="WP_280654728.1">
    <property type="nucleotide sequence ID" value="NZ_JANQDH010000063.1"/>
</dbReference>
<keyword evidence="2" id="KW-0489">Methyltransferase</keyword>
<evidence type="ECO:0000259" key="1">
    <source>
        <dbReference type="Pfam" id="PF05050"/>
    </source>
</evidence>
<dbReference type="GO" id="GO:0032259">
    <property type="term" value="P:methylation"/>
    <property type="evidence" value="ECO:0007669"/>
    <property type="project" value="UniProtKB-KW"/>
</dbReference>
<sequence>MITNIQARIQETFKNYPEVFFIQVGSNDGITGDPIHNLIVENKNYSGIFIEPVDFCFKRLQENYKNVYNSKNRLIFENLAIGLTAERKKFYYLPEDARQKSFSELPNTYDQLGSFNINHIIKHLGEQIIPYIVETEVDCCPLQAVLDKHNVGRIHLVHIDVEGFDFQVLSQIDLEKYKPKLILYEHTHLTESEKEQADSWLGRYDYSVYKYRGDTLAIFNKSSAN</sequence>
<dbReference type="Pfam" id="PF05050">
    <property type="entry name" value="Methyltransf_21"/>
    <property type="match status" value="1"/>
</dbReference>
<dbReference type="InterPro" id="IPR006342">
    <property type="entry name" value="FkbM_mtfrase"/>
</dbReference>
<dbReference type="Gene3D" id="3.40.50.150">
    <property type="entry name" value="Vaccinia Virus protein VP39"/>
    <property type="match status" value="1"/>
</dbReference>
<dbReference type="NCBIfam" id="TIGR01444">
    <property type="entry name" value="fkbM_fam"/>
    <property type="match status" value="1"/>
</dbReference>
<gene>
    <name evidence="2" type="ORF">NWP17_09820</name>
</gene>
<name>A0AA43KC67_9CYAN</name>
<keyword evidence="2" id="KW-0808">Transferase</keyword>
<accession>A0AA43KC67</accession>
<reference evidence="2 3" key="1">
    <citation type="journal article" date="2023" name="J. Phycol.">
        <title>Chrysosporum ovalisporum is synonymous with the true-branching cyanobacterium Umezakia natans (Nostocales/Aphanizomenonaceae).</title>
        <authorList>
            <person name="McGregor G.B."/>
            <person name="Sendall B.C."/>
            <person name="Niiyama Y."/>
            <person name="Tuji A."/>
            <person name="Willis A."/>
        </authorList>
    </citation>
    <scope>NUCLEOTIDE SEQUENCE [LARGE SCALE GENOMIC DNA]</scope>
    <source>
        <strain evidence="2 3">ANA360D</strain>
    </source>
</reference>
<evidence type="ECO:0000313" key="3">
    <source>
        <dbReference type="Proteomes" id="UP001159387"/>
    </source>
</evidence>